<evidence type="ECO:0000313" key="1">
    <source>
        <dbReference type="EMBL" id="SMO46537.1"/>
    </source>
</evidence>
<dbReference type="AlphaFoldDB" id="A0A521BHB7"/>
<proteinExistence type="predicted"/>
<reference evidence="1 2" key="1">
    <citation type="submission" date="2017-05" db="EMBL/GenBank/DDBJ databases">
        <authorList>
            <person name="Varghese N."/>
            <person name="Submissions S."/>
        </authorList>
    </citation>
    <scope>NUCLEOTIDE SEQUENCE [LARGE SCALE GENOMIC DNA]</scope>
    <source>
        <strain evidence="1 2">DSM 29371</strain>
    </source>
</reference>
<accession>A0A521BHB7</accession>
<keyword evidence="2" id="KW-1185">Reference proteome</keyword>
<protein>
    <recommendedName>
        <fullName evidence="3">DUF1990 domain-containing protein</fullName>
    </recommendedName>
</protein>
<sequence>MSPKKFKGVPKQRFGGFHDTETRKLFDQESMSLKFETLKERFFSVNKWQSYCGDAFAAFKLYDFSGHPVDREPQKGDFIRIDIPGPGEPEAKGYDWVEITDICFYENSFAECITMTCRPSRNPEDKKNRHIAHFYSSGSTSTFMISKSPGHLKAAVYGRNERPNLNAGFLDVIRNLVIAAGGIMGTAKIQWKQLTDGFLDFE</sequence>
<dbReference type="Proteomes" id="UP000316916">
    <property type="component" value="Unassembled WGS sequence"/>
</dbReference>
<evidence type="ECO:0008006" key="3">
    <source>
        <dbReference type="Google" id="ProtNLM"/>
    </source>
</evidence>
<gene>
    <name evidence="1" type="ORF">SAMN06265171_101999</name>
</gene>
<dbReference type="EMBL" id="FXTC01000001">
    <property type="protein sequence ID" value="SMO46537.1"/>
    <property type="molecule type" value="Genomic_DNA"/>
</dbReference>
<organism evidence="1 2">
    <name type="scientific">Chryseobacterium rhizoplanae</name>
    <dbReference type="NCBI Taxonomy" id="1609531"/>
    <lineage>
        <taxon>Bacteria</taxon>
        <taxon>Pseudomonadati</taxon>
        <taxon>Bacteroidota</taxon>
        <taxon>Flavobacteriia</taxon>
        <taxon>Flavobacteriales</taxon>
        <taxon>Weeksellaceae</taxon>
        <taxon>Chryseobacterium group</taxon>
        <taxon>Chryseobacterium</taxon>
    </lineage>
</organism>
<evidence type="ECO:0000313" key="2">
    <source>
        <dbReference type="Proteomes" id="UP000316916"/>
    </source>
</evidence>
<dbReference type="RefSeq" id="WP_142716951.1">
    <property type="nucleotide sequence ID" value="NZ_FXTC01000001.1"/>
</dbReference>
<name>A0A521BHB7_9FLAO</name>